<dbReference type="GO" id="GO:1990281">
    <property type="term" value="C:efflux pump complex"/>
    <property type="evidence" value="ECO:0007669"/>
    <property type="project" value="TreeGrafter"/>
</dbReference>
<evidence type="ECO:0000256" key="2">
    <source>
        <dbReference type="SAM" id="Coils"/>
    </source>
</evidence>
<dbReference type="InterPro" id="IPR006143">
    <property type="entry name" value="RND_pump_MFP"/>
</dbReference>
<protein>
    <submittedName>
        <fullName evidence="7">RND family efflux transporter, MFP subunit</fullName>
    </submittedName>
</protein>
<dbReference type="Gene3D" id="2.40.50.100">
    <property type="match status" value="1"/>
</dbReference>
<dbReference type="Gene3D" id="2.40.420.20">
    <property type="match status" value="1"/>
</dbReference>
<dbReference type="FunFam" id="2.40.30.170:FF:000010">
    <property type="entry name" value="Efflux RND transporter periplasmic adaptor subunit"/>
    <property type="match status" value="1"/>
</dbReference>
<dbReference type="PANTHER" id="PTHR30469">
    <property type="entry name" value="MULTIDRUG RESISTANCE PROTEIN MDTA"/>
    <property type="match status" value="1"/>
</dbReference>
<keyword evidence="3" id="KW-0732">Signal</keyword>
<dbReference type="InterPro" id="IPR058792">
    <property type="entry name" value="Beta-barrel_RND_2"/>
</dbReference>
<dbReference type="InterPro" id="IPR058625">
    <property type="entry name" value="MdtA-like_BSH"/>
</dbReference>
<dbReference type="Gene3D" id="2.40.30.170">
    <property type="match status" value="1"/>
</dbReference>
<organism evidence="7 8">
    <name type="scientific">Pseudidiomarina woesei</name>
    <dbReference type="NCBI Taxonomy" id="1381080"/>
    <lineage>
        <taxon>Bacteria</taxon>
        <taxon>Pseudomonadati</taxon>
        <taxon>Pseudomonadota</taxon>
        <taxon>Gammaproteobacteria</taxon>
        <taxon>Alteromonadales</taxon>
        <taxon>Idiomarinaceae</taxon>
        <taxon>Pseudidiomarina</taxon>
    </lineage>
</organism>
<dbReference type="Pfam" id="PF25917">
    <property type="entry name" value="BSH_RND"/>
    <property type="match status" value="1"/>
</dbReference>
<dbReference type="PROSITE" id="PS51257">
    <property type="entry name" value="PROKAR_LIPOPROTEIN"/>
    <property type="match status" value="1"/>
</dbReference>
<accession>A0A0K6H1Y7</accession>
<keyword evidence="2" id="KW-0175">Coiled coil</keyword>
<evidence type="ECO:0000313" key="7">
    <source>
        <dbReference type="EMBL" id="CUA84998.1"/>
    </source>
</evidence>
<keyword evidence="8" id="KW-1185">Reference proteome</keyword>
<dbReference type="AlphaFoldDB" id="A0A0K6H1Y7"/>
<dbReference type="Gene3D" id="1.10.287.470">
    <property type="entry name" value="Helix hairpin bin"/>
    <property type="match status" value="1"/>
</dbReference>
<dbReference type="NCBIfam" id="TIGR01730">
    <property type="entry name" value="RND_mfp"/>
    <property type="match status" value="1"/>
</dbReference>
<evidence type="ECO:0000259" key="5">
    <source>
        <dbReference type="Pfam" id="PF25954"/>
    </source>
</evidence>
<sequence length="375" mass="40751">MNNTKLTLSALAVVAILGLSGCSDAGASNETAKAETVARIPVATQVVTLGEITSSFKTTATLEARAEADVTSKANGIVESVLVEEGDYVEAGQLLAHIRDAEYRIQVAQAKAELNSIQQELKRVKDMAERDMISADAYDKLRFQADMLQAKYDMAALNLAETEIRAPISGYIATRYVKPGNLVRQYEQQKLFHIVALDQLQGNVYLPERELQHVRVGQTAQLHLSALPNQVVDAQVERISPVVDTHSGTFKVVLNVPNHQAQLKAGMFAHVDLNYATSKNTVTVPRYAVQSLDNQHSVFTVDSEGVAHKVDVQIGFEDEHRLEIIGGLRSGESIVVSGQANLKDAALVEVIRVDNQPVNEQPDAAHPVAAASEQQ</sequence>
<comment type="similarity">
    <text evidence="1">Belongs to the membrane fusion protein (MFP) (TC 8.A.1) family.</text>
</comment>
<feature type="domain" description="Multidrug resistance protein MdtA-like barrel-sandwich hybrid" evidence="4">
    <location>
        <begin position="67"/>
        <end position="190"/>
    </location>
</feature>
<feature type="domain" description="YknX-like C-terminal permuted SH3-like" evidence="6">
    <location>
        <begin position="282"/>
        <end position="350"/>
    </location>
</feature>
<proteinExistence type="inferred from homology"/>
<dbReference type="EMBL" id="CYHB01000002">
    <property type="protein sequence ID" value="CUA84998.1"/>
    <property type="molecule type" value="Genomic_DNA"/>
</dbReference>
<gene>
    <name evidence="7" type="ORF">Ga0061064_1078</name>
</gene>
<evidence type="ECO:0000256" key="3">
    <source>
        <dbReference type="SAM" id="SignalP"/>
    </source>
</evidence>
<evidence type="ECO:0000313" key="8">
    <source>
        <dbReference type="Proteomes" id="UP000182598"/>
    </source>
</evidence>
<reference evidence="8" key="1">
    <citation type="submission" date="2015-08" db="EMBL/GenBank/DDBJ databases">
        <authorList>
            <person name="Varghese N."/>
        </authorList>
    </citation>
    <scope>NUCLEOTIDE SEQUENCE [LARGE SCALE GENOMIC DNA]</scope>
    <source>
        <strain evidence="8">DSM 27808</strain>
    </source>
</reference>
<dbReference type="PANTHER" id="PTHR30469:SF38">
    <property type="entry name" value="HLYD FAMILY SECRETION PROTEIN"/>
    <property type="match status" value="1"/>
</dbReference>
<dbReference type="InterPro" id="IPR058637">
    <property type="entry name" value="YknX-like_C"/>
</dbReference>
<dbReference type="Proteomes" id="UP000182598">
    <property type="component" value="Unassembled WGS sequence"/>
</dbReference>
<dbReference type="RefSeq" id="WP_055438740.1">
    <property type="nucleotide sequence ID" value="NZ_CYHB01000002.1"/>
</dbReference>
<feature type="chain" id="PRO_5005504023" evidence="3">
    <location>
        <begin position="26"/>
        <end position="375"/>
    </location>
</feature>
<name>A0A0K6H1Y7_9GAMM</name>
<feature type="domain" description="CusB-like beta-barrel" evidence="5">
    <location>
        <begin position="204"/>
        <end position="274"/>
    </location>
</feature>
<evidence type="ECO:0000256" key="1">
    <source>
        <dbReference type="ARBA" id="ARBA00009477"/>
    </source>
</evidence>
<dbReference type="SUPFAM" id="SSF111369">
    <property type="entry name" value="HlyD-like secretion proteins"/>
    <property type="match status" value="1"/>
</dbReference>
<evidence type="ECO:0000259" key="6">
    <source>
        <dbReference type="Pfam" id="PF25989"/>
    </source>
</evidence>
<dbReference type="GO" id="GO:0015562">
    <property type="term" value="F:efflux transmembrane transporter activity"/>
    <property type="evidence" value="ECO:0007669"/>
    <property type="project" value="TreeGrafter"/>
</dbReference>
<dbReference type="OrthoDB" id="9806939at2"/>
<evidence type="ECO:0000259" key="4">
    <source>
        <dbReference type="Pfam" id="PF25917"/>
    </source>
</evidence>
<dbReference type="Pfam" id="PF25989">
    <property type="entry name" value="YknX_C"/>
    <property type="match status" value="1"/>
</dbReference>
<feature type="coiled-coil region" evidence="2">
    <location>
        <begin position="100"/>
        <end position="131"/>
    </location>
</feature>
<feature type="signal peptide" evidence="3">
    <location>
        <begin position="1"/>
        <end position="25"/>
    </location>
</feature>
<dbReference type="Pfam" id="PF25954">
    <property type="entry name" value="Beta-barrel_RND_2"/>
    <property type="match status" value="1"/>
</dbReference>